<keyword evidence="3" id="KW-1185">Reference proteome</keyword>
<dbReference type="Proteomes" id="UP000812982">
    <property type="component" value="Unassembled WGS sequence"/>
</dbReference>
<proteinExistence type="predicted"/>
<keyword evidence="1" id="KW-0812">Transmembrane</keyword>
<sequence>MTDPSGEPHPDPAERPDDVDTGFWLWTAALVLMVLGYLIDLFTGTGTGTGTGVQRSVTVVFSAMFVVVLTSIVVAFLLLMRQGYRWARTLLTSGGLVSMLHAISSLLTGEREDAAAVGYAVTAIVGSVLIAGGVYLLHRKDANGFFTR</sequence>
<evidence type="ECO:0000256" key="1">
    <source>
        <dbReference type="SAM" id="Phobius"/>
    </source>
</evidence>
<dbReference type="EMBL" id="VOMB01000024">
    <property type="protein sequence ID" value="MBU9766732.1"/>
    <property type="molecule type" value="Genomic_DNA"/>
</dbReference>
<evidence type="ECO:0000313" key="2">
    <source>
        <dbReference type="EMBL" id="MBU9766732.1"/>
    </source>
</evidence>
<accession>A0ABS6KSV7</accession>
<protein>
    <recommendedName>
        <fullName evidence="4">Integral membrane protein</fullName>
    </recommendedName>
</protein>
<reference evidence="2 3" key="1">
    <citation type="journal article" date="2021" name="Sci. Rep.">
        <title>Phenotypic and genomic hallmarks of a novel, potentially pathogenic rapidly growing Mycobacterium species related to the Mycobacterium fortuitum complex.</title>
        <authorList>
            <person name="Gharbi R."/>
            <person name="Khanna V."/>
            <person name="Frigui W."/>
            <person name="Mhenni B."/>
            <person name="Brosch R."/>
            <person name="Mardassi H."/>
        </authorList>
    </citation>
    <scope>NUCLEOTIDE SEQUENCE [LARGE SCALE GENOMIC DNA]</scope>
    <source>
        <strain evidence="2 3">TNTM28</strain>
    </source>
</reference>
<feature type="transmembrane region" description="Helical" evidence="1">
    <location>
        <begin position="21"/>
        <end position="39"/>
    </location>
</feature>
<organism evidence="2 3">
    <name type="scientific">[Mycobacterium] fortunisiensis</name>
    <dbReference type="NCBI Taxonomy" id="2600579"/>
    <lineage>
        <taxon>Bacteria</taxon>
        <taxon>Bacillati</taxon>
        <taxon>Actinomycetota</taxon>
        <taxon>Actinomycetes</taxon>
        <taxon>Mycobacteriales</taxon>
        <taxon>Mycobacteriaceae</taxon>
        <taxon>Mycolicibacterium</taxon>
    </lineage>
</organism>
<dbReference type="RefSeq" id="WP_217160591.1">
    <property type="nucleotide sequence ID" value="NZ_VOMB01000024.1"/>
</dbReference>
<evidence type="ECO:0008006" key="4">
    <source>
        <dbReference type="Google" id="ProtNLM"/>
    </source>
</evidence>
<keyword evidence="1" id="KW-0472">Membrane</keyword>
<keyword evidence="1" id="KW-1133">Transmembrane helix</keyword>
<name>A0ABS6KSV7_9MYCO</name>
<gene>
    <name evidence="2" type="ORF">FR943_23190</name>
</gene>
<feature type="transmembrane region" description="Helical" evidence="1">
    <location>
        <begin position="59"/>
        <end position="79"/>
    </location>
</feature>
<comment type="caution">
    <text evidence="2">The sequence shown here is derived from an EMBL/GenBank/DDBJ whole genome shotgun (WGS) entry which is preliminary data.</text>
</comment>
<evidence type="ECO:0000313" key="3">
    <source>
        <dbReference type="Proteomes" id="UP000812982"/>
    </source>
</evidence>
<feature type="transmembrane region" description="Helical" evidence="1">
    <location>
        <begin position="116"/>
        <end position="138"/>
    </location>
</feature>